<dbReference type="CDD" id="cd06986">
    <property type="entry name" value="cupin_MmsR-like_N"/>
    <property type="match status" value="1"/>
</dbReference>
<evidence type="ECO:0000313" key="6">
    <source>
        <dbReference type="Proteomes" id="UP000700815"/>
    </source>
</evidence>
<keyword evidence="2" id="KW-0238">DNA-binding</keyword>
<evidence type="ECO:0000259" key="4">
    <source>
        <dbReference type="PROSITE" id="PS01124"/>
    </source>
</evidence>
<evidence type="ECO:0000256" key="1">
    <source>
        <dbReference type="ARBA" id="ARBA00023015"/>
    </source>
</evidence>
<comment type="caution">
    <text evidence="5">The sequence shown here is derived from an EMBL/GenBank/DDBJ whole genome shotgun (WGS) entry which is preliminary data.</text>
</comment>
<proteinExistence type="predicted"/>
<dbReference type="Pfam" id="PF02311">
    <property type="entry name" value="AraC_binding"/>
    <property type="match status" value="1"/>
</dbReference>
<feature type="domain" description="HTH araC/xylS-type" evidence="4">
    <location>
        <begin position="174"/>
        <end position="272"/>
    </location>
</feature>
<reference evidence="5 6" key="1">
    <citation type="submission" date="2021-05" db="EMBL/GenBank/DDBJ databases">
        <title>Phylogenetic classification of ten novel species belonging to the genus Bifidobacterium comprising B. colchicus sp. nov., B. abeli sp. nov., B. bicoloris sp. nov., B. guerezis sp. nov., B. rosaliae sp. nov., B. santillanensis sp. nov., B. argentati sp. nov., B. amazzoni sp. nov., B. pluviali sp. nov., and B. pinnaculum sp. nov.</title>
        <authorList>
            <person name="Lugli G.A."/>
            <person name="Ruiz Garcia L."/>
            <person name="Margolles A."/>
            <person name="Ventura M."/>
        </authorList>
    </citation>
    <scope>NUCLEOTIDE SEQUENCE [LARGE SCALE GENOMIC DNA]</scope>
    <source>
        <strain evidence="5 6">82T10</strain>
    </source>
</reference>
<protein>
    <submittedName>
        <fullName evidence="5">AraC family transcriptional regulator</fullName>
    </submittedName>
</protein>
<sequence length="276" mass="30538">MADPLKLSVDADLPLPDLRIVSVGYERRTGDFDLSSPTRGYAIVHVVVSGTGHVVYADRQLTIGAGHAFLIREGERVLYYADPKDPWVYCWLAFRGPDSDDVARRIGFADGPAIQVDDTDEVLKIVSRILKERRIVSRRPLLLQGLCMEALSMIGEGSHAMFDASGRSGTPLVREAINYIDAHLGDPATVQSVADHLFISLEYLYKLFLRDLGVTPSAFIARTRLSQAQERLGRETTSLGEIALACGYGTAYAMSKAFSRHTGMSPSRWRKLHRSI</sequence>
<evidence type="ECO:0000256" key="2">
    <source>
        <dbReference type="ARBA" id="ARBA00023125"/>
    </source>
</evidence>
<dbReference type="EMBL" id="JAHBBH010000048">
    <property type="protein sequence ID" value="MBW3093530.1"/>
    <property type="molecule type" value="Genomic_DNA"/>
</dbReference>
<keyword evidence="1" id="KW-0805">Transcription regulation</keyword>
<keyword evidence="3" id="KW-0804">Transcription</keyword>
<dbReference type="InterPro" id="IPR003313">
    <property type="entry name" value="AraC-bd"/>
</dbReference>
<evidence type="ECO:0000256" key="3">
    <source>
        <dbReference type="ARBA" id="ARBA00023163"/>
    </source>
</evidence>
<dbReference type="SMART" id="SM00342">
    <property type="entry name" value="HTH_ARAC"/>
    <property type="match status" value="1"/>
</dbReference>
<evidence type="ECO:0000313" key="5">
    <source>
        <dbReference type="EMBL" id="MBW3093530.1"/>
    </source>
</evidence>
<dbReference type="InterPro" id="IPR050204">
    <property type="entry name" value="AraC_XylS_family_regulators"/>
</dbReference>
<dbReference type="PANTHER" id="PTHR46796">
    <property type="entry name" value="HTH-TYPE TRANSCRIPTIONAL ACTIVATOR RHAS-RELATED"/>
    <property type="match status" value="1"/>
</dbReference>
<organism evidence="5 6">
    <name type="scientific">Bifidobacterium miconis</name>
    <dbReference type="NCBI Taxonomy" id="2834435"/>
    <lineage>
        <taxon>Bacteria</taxon>
        <taxon>Bacillati</taxon>
        <taxon>Actinomycetota</taxon>
        <taxon>Actinomycetes</taxon>
        <taxon>Bifidobacteriales</taxon>
        <taxon>Bifidobacteriaceae</taxon>
        <taxon>Bifidobacterium</taxon>
    </lineage>
</organism>
<dbReference type="InterPro" id="IPR018060">
    <property type="entry name" value="HTH_AraC"/>
</dbReference>
<gene>
    <name evidence="5" type="ORF">KIH79_11485</name>
</gene>
<dbReference type="Proteomes" id="UP000700815">
    <property type="component" value="Unassembled WGS sequence"/>
</dbReference>
<accession>A0ABS6WHM9</accession>
<dbReference type="PROSITE" id="PS01124">
    <property type="entry name" value="HTH_ARAC_FAMILY_2"/>
    <property type="match status" value="1"/>
</dbReference>
<keyword evidence="6" id="KW-1185">Reference proteome</keyword>
<dbReference type="RefSeq" id="WP_219059498.1">
    <property type="nucleotide sequence ID" value="NZ_JAHBBH010000048.1"/>
</dbReference>
<name>A0ABS6WHM9_9BIFI</name>
<dbReference type="Pfam" id="PF12833">
    <property type="entry name" value="HTH_18"/>
    <property type="match status" value="1"/>
</dbReference>